<evidence type="ECO:0000313" key="8">
    <source>
        <dbReference type="Ensembl" id="ENSMCSP00000010462.1"/>
    </source>
</evidence>
<dbReference type="InterPro" id="IPR027417">
    <property type="entry name" value="P-loop_NTPase"/>
</dbReference>
<dbReference type="GO" id="GO:0005524">
    <property type="term" value="F:ATP binding"/>
    <property type="evidence" value="ECO:0007669"/>
    <property type="project" value="UniProtKB-KW"/>
</dbReference>
<reference evidence="8" key="1">
    <citation type="submission" date="2025-08" db="UniProtKB">
        <authorList>
            <consortium name="Ensembl"/>
        </authorList>
    </citation>
    <scope>IDENTIFICATION</scope>
</reference>
<dbReference type="GO" id="GO:0008237">
    <property type="term" value="F:metallopeptidase activity"/>
    <property type="evidence" value="ECO:0007669"/>
    <property type="project" value="UniProtKB-KW"/>
</dbReference>
<evidence type="ECO:0000256" key="6">
    <source>
        <dbReference type="ARBA" id="ARBA00023049"/>
    </source>
</evidence>
<dbReference type="AlphaFoldDB" id="A0A8C5TW09"/>
<dbReference type="GO" id="GO:0016887">
    <property type="term" value="F:ATP hydrolysis activity"/>
    <property type="evidence" value="ECO:0007669"/>
    <property type="project" value="InterPro"/>
</dbReference>
<sequence length="278" mass="30984">TGQSTMSILLKHTTRIYLWCFKLELGMGPHFSVGEAIAKVFKNEIDVKFKGVSVCEEAKLDIIKFVNFLKNPKQRKNLGAKIPKRAILTGPPVTGETLLAKATAGEANVPFYHNVSQFLEIFVDVASAQVKDLFAVARKNASCILFLDEIDAVGRKRGRGNFVGQREQENSFNQLLAEIDGFNTTTNVAILAGTNRPDIFEHLLMRPGHFDRQIYNEFPDTKGKASIFKVHLRPLKLDTILTNVLPAIRSESLEKNNQDISTPAAFFCLPKPNLESIP</sequence>
<protein>
    <recommendedName>
        <fullName evidence="7">AAA+ ATPase domain-containing protein</fullName>
    </recommendedName>
</protein>
<name>A0A8C5TW09_9PASS</name>
<keyword evidence="2" id="KW-0479">Metal-binding</keyword>
<comment type="cofactor">
    <cofactor evidence="1">
        <name>Zn(2+)</name>
        <dbReference type="ChEBI" id="CHEBI:29105"/>
    </cofactor>
</comment>
<keyword evidence="6" id="KW-0482">Metalloprotease</keyword>
<keyword evidence="9" id="KW-1185">Reference proteome</keyword>
<dbReference type="SMART" id="SM00382">
    <property type="entry name" value="AAA"/>
    <property type="match status" value="1"/>
</dbReference>
<dbReference type="PANTHER" id="PTHR43655:SF9">
    <property type="entry name" value="AFG3-LIKE PROTEIN 2"/>
    <property type="match status" value="1"/>
</dbReference>
<dbReference type="InterPro" id="IPR050928">
    <property type="entry name" value="ATP-dep_Zn_Metalloprotease"/>
</dbReference>
<dbReference type="SUPFAM" id="SSF52540">
    <property type="entry name" value="P-loop containing nucleoside triphosphate hydrolases"/>
    <property type="match status" value="1"/>
</dbReference>
<dbReference type="GO" id="GO:0034982">
    <property type="term" value="P:mitochondrial protein processing"/>
    <property type="evidence" value="ECO:0007669"/>
    <property type="project" value="TreeGrafter"/>
</dbReference>
<dbReference type="InterPro" id="IPR003593">
    <property type="entry name" value="AAA+_ATPase"/>
</dbReference>
<evidence type="ECO:0000256" key="3">
    <source>
        <dbReference type="ARBA" id="ARBA00022741"/>
    </source>
</evidence>
<proteinExistence type="predicted"/>
<keyword evidence="6" id="KW-0378">Hydrolase</keyword>
<keyword evidence="3" id="KW-0547">Nucleotide-binding</keyword>
<dbReference type="InterPro" id="IPR003959">
    <property type="entry name" value="ATPase_AAA_core"/>
</dbReference>
<evidence type="ECO:0000256" key="1">
    <source>
        <dbReference type="ARBA" id="ARBA00001947"/>
    </source>
</evidence>
<dbReference type="Ensembl" id="ENSMCST00000010725.1">
    <property type="protein sequence ID" value="ENSMCSP00000010462.1"/>
    <property type="gene ID" value="ENSMCSG00000007399.1"/>
</dbReference>
<dbReference type="Gene3D" id="3.40.50.300">
    <property type="entry name" value="P-loop containing nucleotide triphosphate hydrolases"/>
    <property type="match status" value="1"/>
</dbReference>
<dbReference type="GO" id="GO:0046872">
    <property type="term" value="F:metal ion binding"/>
    <property type="evidence" value="ECO:0007669"/>
    <property type="project" value="UniProtKB-KW"/>
</dbReference>
<dbReference type="OrthoDB" id="1413014at2759"/>
<dbReference type="FunFam" id="3.40.50.300:FF:002568">
    <property type="entry name" value="Cell division protein (FtsH)"/>
    <property type="match status" value="1"/>
</dbReference>
<keyword evidence="6" id="KW-0645">Protease</keyword>
<evidence type="ECO:0000313" key="9">
    <source>
        <dbReference type="Proteomes" id="UP000694560"/>
    </source>
</evidence>
<keyword evidence="5" id="KW-0067">ATP-binding</keyword>
<feature type="domain" description="AAA+ ATPase" evidence="7">
    <location>
        <begin position="82"/>
        <end position="220"/>
    </location>
</feature>
<accession>A0A8C5TW09</accession>
<dbReference type="PANTHER" id="PTHR43655">
    <property type="entry name" value="ATP-DEPENDENT PROTEASE"/>
    <property type="match status" value="1"/>
</dbReference>
<reference evidence="8" key="2">
    <citation type="submission" date="2025-09" db="UniProtKB">
        <authorList>
            <consortium name="Ensembl"/>
        </authorList>
    </citation>
    <scope>IDENTIFICATION</scope>
</reference>
<dbReference type="Pfam" id="PF00004">
    <property type="entry name" value="AAA"/>
    <property type="match status" value="1"/>
</dbReference>
<evidence type="ECO:0000256" key="4">
    <source>
        <dbReference type="ARBA" id="ARBA00022833"/>
    </source>
</evidence>
<keyword evidence="4" id="KW-0862">Zinc</keyword>
<evidence type="ECO:0000259" key="7">
    <source>
        <dbReference type="SMART" id="SM00382"/>
    </source>
</evidence>
<dbReference type="Proteomes" id="UP000694560">
    <property type="component" value="Unplaced"/>
</dbReference>
<organism evidence="8 9">
    <name type="scientific">Malurus cyaneus samueli</name>
    <dbReference type="NCBI Taxonomy" id="2593467"/>
    <lineage>
        <taxon>Eukaryota</taxon>
        <taxon>Metazoa</taxon>
        <taxon>Chordata</taxon>
        <taxon>Craniata</taxon>
        <taxon>Vertebrata</taxon>
        <taxon>Euteleostomi</taxon>
        <taxon>Archelosauria</taxon>
        <taxon>Archosauria</taxon>
        <taxon>Dinosauria</taxon>
        <taxon>Saurischia</taxon>
        <taxon>Theropoda</taxon>
        <taxon>Coelurosauria</taxon>
        <taxon>Aves</taxon>
        <taxon>Neognathae</taxon>
        <taxon>Neoaves</taxon>
        <taxon>Telluraves</taxon>
        <taxon>Australaves</taxon>
        <taxon>Passeriformes</taxon>
        <taxon>Meliphagoidea</taxon>
        <taxon>Maluridae</taxon>
        <taxon>Malurus</taxon>
    </lineage>
</organism>
<evidence type="ECO:0000256" key="5">
    <source>
        <dbReference type="ARBA" id="ARBA00022840"/>
    </source>
</evidence>
<dbReference type="GO" id="GO:0005745">
    <property type="term" value="C:m-AAA complex"/>
    <property type="evidence" value="ECO:0007669"/>
    <property type="project" value="TreeGrafter"/>
</dbReference>
<evidence type="ECO:0000256" key="2">
    <source>
        <dbReference type="ARBA" id="ARBA00022723"/>
    </source>
</evidence>